<name>A0A0E9VER7_ANGAN</name>
<protein>
    <submittedName>
        <fullName evidence="1">Uncharacterized protein</fullName>
    </submittedName>
</protein>
<dbReference type="EMBL" id="GBXM01032020">
    <property type="protein sequence ID" value="JAH76557.1"/>
    <property type="molecule type" value="Transcribed_RNA"/>
</dbReference>
<dbReference type="AlphaFoldDB" id="A0A0E9VER7"/>
<accession>A0A0E9VER7</accession>
<organism evidence="1">
    <name type="scientific">Anguilla anguilla</name>
    <name type="common">European freshwater eel</name>
    <name type="synonym">Muraena anguilla</name>
    <dbReference type="NCBI Taxonomy" id="7936"/>
    <lineage>
        <taxon>Eukaryota</taxon>
        <taxon>Metazoa</taxon>
        <taxon>Chordata</taxon>
        <taxon>Craniata</taxon>
        <taxon>Vertebrata</taxon>
        <taxon>Euteleostomi</taxon>
        <taxon>Actinopterygii</taxon>
        <taxon>Neopterygii</taxon>
        <taxon>Teleostei</taxon>
        <taxon>Anguilliformes</taxon>
        <taxon>Anguillidae</taxon>
        <taxon>Anguilla</taxon>
    </lineage>
</organism>
<sequence>MCDCRIWRTRSMKNAWAQPAFGQ</sequence>
<proteinExistence type="predicted"/>
<reference evidence="1" key="2">
    <citation type="journal article" date="2015" name="Fish Shellfish Immunol.">
        <title>Early steps in the European eel (Anguilla anguilla)-Vibrio vulnificus interaction in the gills: Role of the RtxA13 toxin.</title>
        <authorList>
            <person name="Callol A."/>
            <person name="Pajuelo D."/>
            <person name="Ebbesson L."/>
            <person name="Teles M."/>
            <person name="MacKenzie S."/>
            <person name="Amaro C."/>
        </authorList>
    </citation>
    <scope>NUCLEOTIDE SEQUENCE</scope>
</reference>
<evidence type="ECO:0000313" key="1">
    <source>
        <dbReference type="EMBL" id="JAH76557.1"/>
    </source>
</evidence>
<reference evidence="1" key="1">
    <citation type="submission" date="2014-11" db="EMBL/GenBank/DDBJ databases">
        <authorList>
            <person name="Amaro Gonzalez C."/>
        </authorList>
    </citation>
    <scope>NUCLEOTIDE SEQUENCE</scope>
</reference>